<evidence type="ECO:0000313" key="5">
    <source>
        <dbReference type="EMBL" id="MFI6497189.1"/>
    </source>
</evidence>
<evidence type="ECO:0000313" key="6">
    <source>
        <dbReference type="Proteomes" id="UP001612741"/>
    </source>
</evidence>
<dbReference type="InterPro" id="IPR003961">
    <property type="entry name" value="FN3_dom"/>
</dbReference>
<dbReference type="InterPro" id="IPR013783">
    <property type="entry name" value="Ig-like_fold"/>
</dbReference>
<name>A0ABW7YPE6_9ACTN</name>
<evidence type="ECO:0000256" key="1">
    <source>
        <dbReference type="ARBA" id="ARBA00023295"/>
    </source>
</evidence>
<sequence>MPDIISIGVPAGYAIRLVAYAPNGDRLGLLPHPLKQEAAFVLNDLPGLRFDYSSRAVGAELLDSPVEMAVEHYNPAAGTWAEGADARFLLLKKAGQRSDATGVTSYTCPGYGWQMKKAVLYAGGVMAEGKRQFGAVTPGEILRTFLDEAHARGTIRGLTTSFTLTHDSDGKKWAKQLTIQVEPGVDTLAMLINLSEQGVIDWCMRGRVLHVYNEGTVLAHDLSVGGSVVDLRLGRDIVEAPDDATLEDLASAIMIRGEAGLTIEVTNPSAATPWGRWETHQAQGGVSDSQTATLLGQTALERAARERVQITRAIVMDVARWLPHVHYQPGNTVLAPDQDARMQPLRIRQITLTSDGQGQLAGNVVLNDRFLEADIKLARRQAGILAGGVGSGGNGSDPAPEPGGRTPAAPTGVVIHGDAYIDGNGFPQGLITATWLPVTKDVNGVAIDVTSYELYSRENGPGGVWRQIAVVDGSDTTATFSPLRVRLEYAFKVRAVAG</sequence>
<keyword evidence="1" id="KW-0326">Glycosidase</keyword>
<dbReference type="SUPFAM" id="SSF49265">
    <property type="entry name" value="Fibronectin type III"/>
    <property type="match status" value="1"/>
</dbReference>
<feature type="domain" description="Fibronectin type-III" evidence="4">
    <location>
        <begin position="409"/>
        <end position="498"/>
    </location>
</feature>
<accession>A0ABW7YPE6</accession>
<keyword evidence="1" id="KW-0378">Hydrolase</keyword>
<dbReference type="PROSITE" id="PS50853">
    <property type="entry name" value="FN3"/>
    <property type="match status" value="1"/>
</dbReference>
<dbReference type="Proteomes" id="UP001612741">
    <property type="component" value="Unassembled WGS sequence"/>
</dbReference>
<organism evidence="5 6">
    <name type="scientific">Nonomuraea typhae</name>
    <dbReference type="NCBI Taxonomy" id="2603600"/>
    <lineage>
        <taxon>Bacteria</taxon>
        <taxon>Bacillati</taxon>
        <taxon>Actinomycetota</taxon>
        <taxon>Actinomycetes</taxon>
        <taxon>Streptosporangiales</taxon>
        <taxon>Streptosporangiaceae</taxon>
        <taxon>Nonomuraea</taxon>
    </lineage>
</organism>
<dbReference type="Gene3D" id="2.60.40.10">
    <property type="entry name" value="Immunoglobulins"/>
    <property type="match status" value="1"/>
</dbReference>
<dbReference type="CDD" id="cd00063">
    <property type="entry name" value="FN3"/>
    <property type="match status" value="1"/>
</dbReference>
<keyword evidence="6" id="KW-1185">Reference proteome</keyword>
<gene>
    <name evidence="5" type="ORF">ACIBG2_07395</name>
</gene>
<proteinExistence type="predicted"/>
<evidence type="ECO:0000256" key="3">
    <source>
        <dbReference type="SAM" id="MobiDB-lite"/>
    </source>
</evidence>
<dbReference type="RefSeq" id="WP_397079865.1">
    <property type="nucleotide sequence ID" value="NZ_JBITGY010000002.1"/>
</dbReference>
<keyword evidence="2" id="KW-0119">Carbohydrate metabolism</keyword>
<evidence type="ECO:0000256" key="2">
    <source>
        <dbReference type="ARBA" id="ARBA00023326"/>
    </source>
</evidence>
<reference evidence="5 6" key="1">
    <citation type="submission" date="2024-10" db="EMBL/GenBank/DDBJ databases">
        <title>The Natural Products Discovery Center: Release of the First 8490 Sequenced Strains for Exploring Actinobacteria Biosynthetic Diversity.</title>
        <authorList>
            <person name="Kalkreuter E."/>
            <person name="Kautsar S.A."/>
            <person name="Yang D."/>
            <person name="Bader C.D."/>
            <person name="Teijaro C.N."/>
            <person name="Fluegel L."/>
            <person name="Davis C.M."/>
            <person name="Simpson J.R."/>
            <person name="Lauterbach L."/>
            <person name="Steele A.D."/>
            <person name="Gui C."/>
            <person name="Meng S."/>
            <person name="Li G."/>
            <person name="Viehrig K."/>
            <person name="Ye F."/>
            <person name="Su P."/>
            <person name="Kiefer A.F."/>
            <person name="Nichols A."/>
            <person name="Cepeda A.J."/>
            <person name="Yan W."/>
            <person name="Fan B."/>
            <person name="Jiang Y."/>
            <person name="Adhikari A."/>
            <person name="Zheng C.-J."/>
            <person name="Schuster L."/>
            <person name="Cowan T.M."/>
            <person name="Smanski M.J."/>
            <person name="Chevrette M.G."/>
            <person name="De Carvalho L.P.S."/>
            <person name="Shen B."/>
        </authorList>
    </citation>
    <scope>NUCLEOTIDE SEQUENCE [LARGE SCALE GENOMIC DNA]</scope>
    <source>
        <strain evidence="5 6">NPDC050545</strain>
    </source>
</reference>
<dbReference type="EMBL" id="JBITGY010000002">
    <property type="protein sequence ID" value="MFI6497189.1"/>
    <property type="molecule type" value="Genomic_DNA"/>
</dbReference>
<comment type="caution">
    <text evidence="5">The sequence shown here is derived from an EMBL/GenBank/DDBJ whole genome shotgun (WGS) entry which is preliminary data.</text>
</comment>
<feature type="region of interest" description="Disordered" evidence="3">
    <location>
        <begin position="388"/>
        <end position="410"/>
    </location>
</feature>
<protein>
    <submittedName>
        <fullName evidence="5">Fibronectin type III domain-containing protein</fullName>
    </submittedName>
</protein>
<keyword evidence="2" id="KW-0624">Polysaccharide degradation</keyword>
<evidence type="ECO:0000259" key="4">
    <source>
        <dbReference type="PROSITE" id="PS50853"/>
    </source>
</evidence>
<dbReference type="InterPro" id="IPR036116">
    <property type="entry name" value="FN3_sf"/>
</dbReference>